<evidence type="ECO:0000313" key="11">
    <source>
        <dbReference type="EMBL" id="AGX87148.1"/>
    </source>
</evidence>
<feature type="active site" description="Nucleophile" evidence="8">
    <location>
        <position position="37"/>
    </location>
</feature>
<name>U5NA71_9BURK</name>
<dbReference type="GO" id="GO:0045454">
    <property type="term" value="P:cell redox homeostasis"/>
    <property type="evidence" value="ECO:0007669"/>
    <property type="project" value="TreeGrafter"/>
</dbReference>
<dbReference type="Gene3D" id="3.40.30.10">
    <property type="entry name" value="Glutaredoxin"/>
    <property type="match status" value="1"/>
</dbReference>
<dbReference type="InterPro" id="IPR036249">
    <property type="entry name" value="Thioredoxin-like_sf"/>
</dbReference>
<feature type="site" description="Contributes to redox potential value" evidence="8">
    <location>
        <position position="35"/>
    </location>
</feature>
<evidence type="ECO:0000256" key="9">
    <source>
        <dbReference type="PIRSR" id="PIRSR000077-4"/>
    </source>
</evidence>
<evidence type="ECO:0000256" key="8">
    <source>
        <dbReference type="PIRSR" id="PIRSR000077-1"/>
    </source>
</evidence>
<dbReference type="eggNOG" id="COG3118">
    <property type="taxonomic scope" value="Bacteria"/>
</dbReference>
<dbReference type="STRING" id="946483.Cenrod_1054"/>
<dbReference type="OrthoDB" id="9790390at2"/>
<dbReference type="InterPro" id="IPR005746">
    <property type="entry name" value="Thioredoxin"/>
</dbReference>
<dbReference type="EMBL" id="CP004885">
    <property type="protein sequence ID" value="AGX87148.1"/>
    <property type="molecule type" value="Genomic_DNA"/>
</dbReference>
<evidence type="ECO:0000313" key="12">
    <source>
        <dbReference type="Proteomes" id="UP000017184"/>
    </source>
</evidence>
<feature type="active site" description="Nucleophile" evidence="8">
    <location>
        <position position="34"/>
    </location>
</feature>
<dbReference type="RefSeq" id="WP_022771966.1">
    <property type="nucleotide sequence ID" value="NC_022576.1"/>
</dbReference>
<feature type="site" description="Contributes to redox potential value" evidence="8">
    <location>
        <position position="36"/>
    </location>
</feature>
<evidence type="ECO:0000256" key="7">
    <source>
        <dbReference type="PIRNR" id="PIRNR000077"/>
    </source>
</evidence>
<dbReference type="SUPFAM" id="SSF52833">
    <property type="entry name" value="Thioredoxin-like"/>
    <property type="match status" value="1"/>
</dbReference>
<dbReference type="Pfam" id="PF00085">
    <property type="entry name" value="Thioredoxin"/>
    <property type="match status" value="1"/>
</dbReference>
<dbReference type="InterPro" id="IPR013766">
    <property type="entry name" value="Thioredoxin_domain"/>
</dbReference>
<dbReference type="CDD" id="cd02947">
    <property type="entry name" value="TRX_family"/>
    <property type="match status" value="1"/>
</dbReference>
<dbReference type="PROSITE" id="PS00194">
    <property type="entry name" value="THIOREDOXIN_1"/>
    <property type="match status" value="1"/>
</dbReference>
<feature type="site" description="Deprotonates C-terminal active site Cys" evidence="8">
    <location>
        <position position="28"/>
    </location>
</feature>
<comment type="similarity">
    <text evidence="1 7">Belongs to the thioredoxin family.</text>
</comment>
<dbReference type="GO" id="GO:0015035">
    <property type="term" value="F:protein-disulfide reductase activity"/>
    <property type="evidence" value="ECO:0007669"/>
    <property type="project" value="UniProtKB-UniRule"/>
</dbReference>
<protein>
    <recommendedName>
        <fullName evidence="6 7">Thioredoxin</fullName>
    </recommendedName>
</protein>
<accession>U5NA71</accession>
<evidence type="ECO:0000256" key="3">
    <source>
        <dbReference type="ARBA" id="ARBA00022982"/>
    </source>
</evidence>
<proteinExistence type="inferred from homology"/>
<dbReference type="PRINTS" id="PR00421">
    <property type="entry name" value="THIOREDOXIN"/>
</dbReference>
<evidence type="ECO:0000259" key="10">
    <source>
        <dbReference type="PROSITE" id="PS51352"/>
    </source>
</evidence>
<feature type="domain" description="Thioredoxin" evidence="10">
    <location>
        <begin position="1"/>
        <end position="110"/>
    </location>
</feature>
<dbReference type="PANTHER" id="PTHR45663:SF11">
    <property type="entry name" value="GEO12009P1"/>
    <property type="match status" value="1"/>
</dbReference>
<dbReference type="PANTHER" id="PTHR45663">
    <property type="entry name" value="GEO12009P1"/>
    <property type="match status" value="1"/>
</dbReference>
<keyword evidence="4 9" id="KW-1015">Disulfide bond</keyword>
<keyword evidence="12" id="KW-1185">Reference proteome</keyword>
<dbReference type="Proteomes" id="UP000017184">
    <property type="component" value="Chromosome"/>
</dbReference>
<feature type="disulfide bond" description="Redox-active" evidence="9">
    <location>
        <begin position="34"/>
        <end position="37"/>
    </location>
</feature>
<dbReference type="PATRIC" id="fig|946483.4.peg.1058"/>
<evidence type="ECO:0000256" key="5">
    <source>
        <dbReference type="ARBA" id="ARBA00023284"/>
    </source>
</evidence>
<dbReference type="PIRSF" id="PIRSF000077">
    <property type="entry name" value="Thioredoxin"/>
    <property type="match status" value="1"/>
</dbReference>
<reference evidence="11 12" key="1">
    <citation type="journal article" date="2013" name="Genome Biol.">
        <title>Genomic analysis reveals key aspects of prokaryotic symbiosis in the phototrophic consortium "Chlorochromatium aggregatum".</title>
        <authorList>
            <person name="Liu Z."/>
            <person name="Muller J."/>
            <person name="Li T."/>
            <person name="Alvey R.M."/>
            <person name="Vogl K."/>
            <person name="Frigaard N.U."/>
            <person name="Rockwell N.C."/>
            <person name="Boyd E.S."/>
            <person name="Tomsho L.P."/>
            <person name="Schuster S.C."/>
            <person name="Henke P."/>
            <person name="Rohde M."/>
            <person name="Overmann J."/>
            <person name="Bryant D.A."/>
        </authorList>
    </citation>
    <scope>NUCLEOTIDE SEQUENCE [LARGE SCALE GENOMIC DNA]</scope>
    <source>
        <strain evidence="11">CR</strain>
    </source>
</reference>
<organism evidence="11 12">
    <name type="scientific">Candidatus Symbiobacter mobilis CR</name>
    <dbReference type="NCBI Taxonomy" id="946483"/>
    <lineage>
        <taxon>Bacteria</taxon>
        <taxon>Pseudomonadati</taxon>
        <taxon>Pseudomonadota</taxon>
        <taxon>Betaproteobacteria</taxon>
        <taxon>Burkholderiales</taxon>
        <taxon>Comamonadaceae</taxon>
    </lineage>
</organism>
<dbReference type="NCBIfam" id="TIGR01068">
    <property type="entry name" value="thioredoxin"/>
    <property type="match status" value="1"/>
</dbReference>
<sequence>MSNEFVKHVTDASFEEDVLKATSPVLVDFWAPWCGPCQMLGPVLDEVAAELQDRLVVAKVDVDGNQKVSAQYGIRGIPALMVFRGGQLVASRTGAMSKAQLLAFVEPHLS</sequence>
<evidence type="ECO:0000256" key="4">
    <source>
        <dbReference type="ARBA" id="ARBA00023157"/>
    </source>
</evidence>
<evidence type="ECO:0000256" key="2">
    <source>
        <dbReference type="ARBA" id="ARBA00022448"/>
    </source>
</evidence>
<evidence type="ECO:0000256" key="1">
    <source>
        <dbReference type="ARBA" id="ARBA00008987"/>
    </source>
</evidence>
<keyword evidence="2" id="KW-0813">Transport</keyword>
<dbReference type="KEGG" id="cbx:Cenrod_1054"/>
<dbReference type="PROSITE" id="PS51352">
    <property type="entry name" value="THIOREDOXIN_2"/>
    <property type="match status" value="1"/>
</dbReference>
<dbReference type="FunFam" id="3.40.30.10:FF:000001">
    <property type="entry name" value="Thioredoxin"/>
    <property type="match status" value="1"/>
</dbReference>
<keyword evidence="3" id="KW-0249">Electron transport</keyword>
<dbReference type="GO" id="GO:0005829">
    <property type="term" value="C:cytosol"/>
    <property type="evidence" value="ECO:0007669"/>
    <property type="project" value="TreeGrafter"/>
</dbReference>
<dbReference type="InterPro" id="IPR017937">
    <property type="entry name" value="Thioredoxin_CS"/>
</dbReference>
<evidence type="ECO:0000256" key="6">
    <source>
        <dbReference type="NCBIfam" id="TIGR01068"/>
    </source>
</evidence>
<gene>
    <name evidence="11" type="primary">trxA</name>
    <name evidence="11" type="ORF">Cenrod_1054</name>
</gene>
<keyword evidence="5 9" id="KW-0676">Redox-active center</keyword>
<dbReference type="HOGENOM" id="CLU_090389_10_2_4"/>
<dbReference type="AlphaFoldDB" id="U5NA71"/>